<dbReference type="EMBL" id="FN594950">
    <property type="protein sequence ID" value="CCB42921.1"/>
    <property type="molecule type" value="Genomic_DNA"/>
</dbReference>
<evidence type="ECO:0000313" key="2">
    <source>
        <dbReference type="Proteomes" id="UP000009183"/>
    </source>
</evidence>
<sequence>MEGFRLIRDTIFSRLRGGLSSKQQLS</sequence>
<dbReference type="AlphaFoldDB" id="F6GTQ5"/>
<gene>
    <name evidence="1" type="ordered locus">VIT_17s0000g09660</name>
</gene>
<evidence type="ECO:0000313" key="1">
    <source>
        <dbReference type="EMBL" id="CCB42921.1"/>
    </source>
</evidence>
<proteinExistence type="predicted"/>
<dbReference type="Proteomes" id="UP000009183">
    <property type="component" value="Chromosome 17"/>
</dbReference>
<dbReference type="HOGENOM" id="CLU_221754_0_0_1"/>
<dbReference type="InParanoid" id="F6GTQ5"/>
<reference evidence="2" key="1">
    <citation type="journal article" date="2007" name="Nature">
        <title>The grapevine genome sequence suggests ancestral hexaploidization in major angiosperm phyla.</title>
        <authorList>
            <consortium name="The French-Italian Public Consortium for Grapevine Genome Characterization."/>
            <person name="Jaillon O."/>
            <person name="Aury J.-M."/>
            <person name="Noel B."/>
            <person name="Policriti A."/>
            <person name="Clepet C."/>
            <person name="Casagrande A."/>
            <person name="Choisne N."/>
            <person name="Aubourg S."/>
            <person name="Vitulo N."/>
            <person name="Jubin C."/>
            <person name="Vezzi A."/>
            <person name="Legeai F."/>
            <person name="Hugueney P."/>
            <person name="Dasilva C."/>
            <person name="Horner D."/>
            <person name="Mica E."/>
            <person name="Jublot D."/>
            <person name="Poulain J."/>
            <person name="Bruyere C."/>
            <person name="Billault A."/>
            <person name="Segurens B."/>
            <person name="Gouyvenoux M."/>
            <person name="Ugarte E."/>
            <person name="Cattonaro F."/>
            <person name="Anthouard V."/>
            <person name="Vico V."/>
            <person name="Del Fabbro C."/>
            <person name="Alaux M."/>
            <person name="Di Gaspero G."/>
            <person name="Dumas V."/>
            <person name="Felice N."/>
            <person name="Paillard S."/>
            <person name="Juman I."/>
            <person name="Moroldo M."/>
            <person name="Scalabrin S."/>
            <person name="Canaguier A."/>
            <person name="Le Clainche I."/>
            <person name="Malacrida G."/>
            <person name="Durand E."/>
            <person name="Pesole G."/>
            <person name="Laucou V."/>
            <person name="Chatelet P."/>
            <person name="Merdinoglu D."/>
            <person name="Delledonne M."/>
            <person name="Pezzotti M."/>
            <person name="Lecharny A."/>
            <person name="Scarpelli C."/>
            <person name="Artiguenave F."/>
            <person name="Pe M.E."/>
            <person name="Valle G."/>
            <person name="Morgante M."/>
            <person name="Caboche M."/>
            <person name="Adam-Blondon A.-F."/>
            <person name="Weissenbach J."/>
            <person name="Quetier F."/>
            <person name="Wincker P."/>
        </authorList>
    </citation>
    <scope>NUCLEOTIDE SEQUENCE [LARGE SCALE GENOMIC DNA]</scope>
    <source>
        <strain evidence="2">cv. Pinot noir / PN40024</strain>
    </source>
</reference>
<accession>F6GTQ5</accession>
<protein>
    <submittedName>
        <fullName evidence="1">Uncharacterized protein</fullName>
    </submittedName>
</protein>
<organism evidence="1 2">
    <name type="scientific">Vitis vinifera</name>
    <name type="common">Grape</name>
    <dbReference type="NCBI Taxonomy" id="29760"/>
    <lineage>
        <taxon>Eukaryota</taxon>
        <taxon>Viridiplantae</taxon>
        <taxon>Streptophyta</taxon>
        <taxon>Embryophyta</taxon>
        <taxon>Tracheophyta</taxon>
        <taxon>Spermatophyta</taxon>
        <taxon>Magnoliopsida</taxon>
        <taxon>eudicotyledons</taxon>
        <taxon>Gunneridae</taxon>
        <taxon>Pentapetalae</taxon>
        <taxon>rosids</taxon>
        <taxon>Vitales</taxon>
        <taxon>Vitaceae</taxon>
        <taxon>Viteae</taxon>
        <taxon>Vitis</taxon>
    </lineage>
</organism>
<dbReference type="PaxDb" id="29760-VIT_17s0000g09660.t01"/>
<name>F6GTQ5_VITVI</name>
<keyword evidence="2" id="KW-1185">Reference proteome</keyword>